<gene>
    <name evidence="1" type="ORF">BP6252_05211</name>
</gene>
<comment type="caution">
    <text evidence="1">The sequence shown here is derived from an EMBL/GenBank/DDBJ whole genome shotgun (WGS) entry which is preliminary data.</text>
</comment>
<accession>A0A3D8RT65</accession>
<dbReference type="EMBL" id="PDLM01000005">
    <property type="protein sequence ID" value="RDW77158.1"/>
    <property type="molecule type" value="Genomic_DNA"/>
</dbReference>
<proteinExistence type="predicted"/>
<reference evidence="1 2" key="1">
    <citation type="journal article" date="2018" name="IMA Fungus">
        <title>IMA Genome-F 9: Draft genome sequence of Annulohypoxylon stygium, Aspergillus mulundensis, Berkeleyomyces basicola (syn. Thielaviopsis basicola), Ceratocystis smalleyi, two Cercospora beticola strains, Coleophoma cylindrospora, Fusarium fracticaudum, Phialophora cf. hyalina, and Morchella septimelata.</title>
        <authorList>
            <person name="Wingfield B.D."/>
            <person name="Bills G.F."/>
            <person name="Dong Y."/>
            <person name="Huang W."/>
            <person name="Nel W.J."/>
            <person name="Swalarsk-Parry B.S."/>
            <person name="Vaghefi N."/>
            <person name="Wilken P.M."/>
            <person name="An Z."/>
            <person name="de Beer Z.W."/>
            <person name="De Vos L."/>
            <person name="Chen L."/>
            <person name="Duong T.A."/>
            <person name="Gao Y."/>
            <person name="Hammerbacher A."/>
            <person name="Kikkert J.R."/>
            <person name="Li Y."/>
            <person name="Li H."/>
            <person name="Li K."/>
            <person name="Li Q."/>
            <person name="Liu X."/>
            <person name="Ma X."/>
            <person name="Naidoo K."/>
            <person name="Pethybridge S.J."/>
            <person name="Sun J."/>
            <person name="Steenkamp E.T."/>
            <person name="van der Nest M.A."/>
            <person name="van Wyk S."/>
            <person name="Wingfield M.J."/>
            <person name="Xiong C."/>
            <person name="Yue Q."/>
            <person name="Zhang X."/>
        </authorList>
    </citation>
    <scope>NUCLEOTIDE SEQUENCE [LARGE SCALE GENOMIC DNA]</scope>
    <source>
        <strain evidence="1 2">BP6252</strain>
    </source>
</reference>
<name>A0A3D8RT65_9HELO</name>
<keyword evidence="2" id="KW-1185">Reference proteome</keyword>
<protein>
    <submittedName>
        <fullName evidence="1">Uncharacterized protein</fullName>
    </submittedName>
</protein>
<dbReference type="AlphaFoldDB" id="A0A3D8RT65"/>
<sequence length="100" mass="10466">MSLEDIELSARVNVIGGVKSAAAQETGEPEPKVALIIAAPQNRGESVFGFGLAGWQPYLVMRVYRLQAIFCMSGGENGIEIDRLAGVLPLGLAGVPRAVG</sequence>
<evidence type="ECO:0000313" key="2">
    <source>
        <dbReference type="Proteomes" id="UP000256645"/>
    </source>
</evidence>
<organism evidence="1 2">
    <name type="scientific">Coleophoma cylindrospora</name>
    <dbReference type="NCBI Taxonomy" id="1849047"/>
    <lineage>
        <taxon>Eukaryota</taxon>
        <taxon>Fungi</taxon>
        <taxon>Dikarya</taxon>
        <taxon>Ascomycota</taxon>
        <taxon>Pezizomycotina</taxon>
        <taxon>Leotiomycetes</taxon>
        <taxon>Helotiales</taxon>
        <taxon>Dermateaceae</taxon>
        <taxon>Coleophoma</taxon>
    </lineage>
</organism>
<evidence type="ECO:0000313" key="1">
    <source>
        <dbReference type="EMBL" id="RDW77158.1"/>
    </source>
</evidence>
<dbReference type="Proteomes" id="UP000256645">
    <property type="component" value="Unassembled WGS sequence"/>
</dbReference>